<dbReference type="RefSeq" id="WP_036872451.1">
    <property type="nucleotide sequence ID" value="NZ_JRNN01000061.1"/>
</dbReference>
<dbReference type="OrthoDB" id="1075381at2"/>
<reference evidence="1 2" key="1">
    <citation type="submission" date="2014-07" db="EMBL/GenBank/DDBJ databases">
        <authorList>
            <person name="McCorrison J."/>
            <person name="Sanka R."/>
            <person name="Torralba M."/>
            <person name="Gillis M."/>
            <person name="Haft D.H."/>
            <person name="Methe B."/>
            <person name="Sutton G."/>
            <person name="Nelson K.E."/>
        </authorList>
    </citation>
    <scope>NUCLEOTIDE SEQUENCE [LARGE SCALE GENOMIC DNA]</scope>
    <source>
        <strain evidence="1 2">DNF00853</strain>
    </source>
</reference>
<dbReference type="EMBL" id="JRNN01000061">
    <property type="protein sequence ID" value="KGF34985.1"/>
    <property type="molecule type" value="Genomic_DNA"/>
</dbReference>
<organism evidence="1 2">
    <name type="scientific">Hoylesella buccalis DNF00853</name>
    <dbReference type="NCBI Taxonomy" id="1401074"/>
    <lineage>
        <taxon>Bacteria</taxon>
        <taxon>Pseudomonadati</taxon>
        <taxon>Bacteroidota</taxon>
        <taxon>Bacteroidia</taxon>
        <taxon>Bacteroidales</taxon>
        <taxon>Prevotellaceae</taxon>
        <taxon>Hoylesella</taxon>
    </lineage>
</organism>
<gene>
    <name evidence="1" type="ORF">HMPREF2137_05545</name>
</gene>
<protein>
    <submittedName>
        <fullName evidence="1">Uncharacterized protein</fullName>
    </submittedName>
</protein>
<comment type="caution">
    <text evidence="1">The sequence shown here is derived from an EMBL/GenBank/DDBJ whole genome shotgun (WGS) entry which is preliminary data.</text>
</comment>
<dbReference type="Proteomes" id="UP000029556">
    <property type="component" value="Unassembled WGS sequence"/>
</dbReference>
<evidence type="ECO:0000313" key="2">
    <source>
        <dbReference type="Proteomes" id="UP000029556"/>
    </source>
</evidence>
<dbReference type="PROSITE" id="PS51257">
    <property type="entry name" value="PROKAR_LIPOPROTEIN"/>
    <property type="match status" value="1"/>
</dbReference>
<name>A0A095ZJP2_9BACT</name>
<accession>A0A095ZJP2</accession>
<sequence>MKQLVSISLLTCLVLVSCQISGLTSGYNHLSKQQKEKIIDYNGKIDNISDFTNVYNVTVEQVKEYLSNHNNVIIYDYTPFCKSSLCLPLNTLEDICKKNNTDLLVISNIYDDIFLGVTNNFPILMIKTSVYNTKSRAKYIDKFYQSLIGLNQKEIVYASYHYFQNGTYIKSFNDIKDIEKGI</sequence>
<proteinExistence type="predicted"/>
<dbReference type="AlphaFoldDB" id="A0A095ZJP2"/>
<evidence type="ECO:0000313" key="1">
    <source>
        <dbReference type="EMBL" id="KGF34985.1"/>
    </source>
</evidence>